<dbReference type="EMBL" id="CP021744">
    <property type="protein sequence ID" value="ARZ66987.1"/>
    <property type="molecule type" value="Genomic_DNA"/>
</dbReference>
<dbReference type="AlphaFoldDB" id="A0A1Z2KY53"/>
<evidence type="ECO:0000313" key="2">
    <source>
        <dbReference type="EMBL" id="ARZ66987.1"/>
    </source>
</evidence>
<dbReference type="InterPro" id="IPR005031">
    <property type="entry name" value="COQ10_START"/>
</dbReference>
<sequence>MPTVTLRVLAPALAPTDAYARISDFARYPEMTATVESVVVNPPSPDGSVLSEWTVHFRNGLMKWTERDTFSPEASAIAFEQVSGDFATFRGTWGVSADGAGALVSFDAEFDLGIPTLAAILDPVAEAALRDNILKILEGLLGEAQEVVADPELAESAQP</sequence>
<dbReference type="KEGG" id="salj:SMD11_1326"/>
<dbReference type="InterPro" id="IPR023393">
    <property type="entry name" value="START-like_dom_sf"/>
</dbReference>
<evidence type="ECO:0000313" key="3">
    <source>
        <dbReference type="Proteomes" id="UP000195755"/>
    </source>
</evidence>
<dbReference type="Gene3D" id="3.30.530.20">
    <property type="match status" value="1"/>
</dbReference>
<feature type="domain" description="Coenzyme Q-binding protein COQ10 START" evidence="1">
    <location>
        <begin position="15"/>
        <end position="133"/>
    </location>
</feature>
<evidence type="ECO:0000259" key="1">
    <source>
        <dbReference type="Pfam" id="PF03364"/>
    </source>
</evidence>
<protein>
    <submittedName>
        <fullName evidence="2">Cyclase</fullName>
    </submittedName>
</protein>
<dbReference type="Proteomes" id="UP000195755">
    <property type="component" value="Chromosome"/>
</dbReference>
<dbReference type="RefSeq" id="WP_087925513.1">
    <property type="nucleotide sequence ID" value="NZ_CP021744.1"/>
</dbReference>
<accession>A0A1Z2KY53</accession>
<organism evidence="2 3">
    <name type="scientific">Streptomyces albireticuli</name>
    <dbReference type="NCBI Taxonomy" id="1940"/>
    <lineage>
        <taxon>Bacteria</taxon>
        <taxon>Bacillati</taxon>
        <taxon>Actinomycetota</taxon>
        <taxon>Actinomycetes</taxon>
        <taxon>Kitasatosporales</taxon>
        <taxon>Streptomycetaceae</taxon>
        <taxon>Streptomyces</taxon>
    </lineage>
</organism>
<dbReference type="OrthoDB" id="9134299at2"/>
<dbReference type="Pfam" id="PF03364">
    <property type="entry name" value="Polyketide_cyc"/>
    <property type="match status" value="1"/>
</dbReference>
<proteinExistence type="predicted"/>
<reference evidence="2 3" key="1">
    <citation type="submission" date="2017-06" db="EMBL/GenBank/DDBJ databases">
        <title>Streptomyces albireticuli Genome sequencing and assembly.</title>
        <authorList>
            <person name="Wang Y."/>
            <person name="Du B."/>
            <person name="Ding Y."/>
            <person name="Liu H."/>
            <person name="Hou Q."/>
            <person name="Liu K."/>
            <person name="Yao L."/>
            <person name="Wang C."/>
        </authorList>
    </citation>
    <scope>NUCLEOTIDE SEQUENCE [LARGE SCALE GENOMIC DNA]</scope>
    <source>
        <strain evidence="2 3">MDJK11</strain>
    </source>
</reference>
<name>A0A1Z2KY53_9ACTN</name>
<gene>
    <name evidence="2" type="ORF">SMD11_1326</name>
</gene>
<dbReference type="SUPFAM" id="SSF55961">
    <property type="entry name" value="Bet v1-like"/>
    <property type="match status" value="1"/>
</dbReference>